<dbReference type="OrthoDB" id="5243687at2"/>
<organism evidence="2 3">
    <name type="scientific">Corynebacterium provencense</name>
    <dbReference type="NCBI Taxonomy" id="1737425"/>
    <lineage>
        <taxon>Bacteria</taxon>
        <taxon>Bacillati</taxon>
        <taxon>Actinomycetota</taxon>
        <taxon>Actinomycetes</taxon>
        <taxon>Mycobacteriales</taxon>
        <taxon>Corynebacteriaceae</taxon>
        <taxon>Corynebacterium</taxon>
    </lineage>
</organism>
<evidence type="ECO:0000256" key="1">
    <source>
        <dbReference type="SAM" id="Phobius"/>
    </source>
</evidence>
<dbReference type="RefSeq" id="WP_110481753.1">
    <property type="nucleotide sequence ID" value="NZ_CP024988.1"/>
</dbReference>
<sequence>MSRNHSAAARRSGRAVSLLGYTFIAVGAVGYAKVRQELVAENIIVHKDVTSLAGKKVADPVTAYAQAAIVNKHALAMTGGKPFADLPMDAPERETALMAANVRSSLLTSVVSFGLAGLAAGAGVVAVAAGRGIRALAADEK</sequence>
<accession>A0A2Z3YXI8</accession>
<evidence type="ECO:0000313" key="2">
    <source>
        <dbReference type="EMBL" id="AWT26797.1"/>
    </source>
</evidence>
<feature type="transmembrane region" description="Helical" evidence="1">
    <location>
        <begin position="106"/>
        <end position="129"/>
    </location>
</feature>
<proteinExistence type="predicted"/>
<reference evidence="3" key="1">
    <citation type="submission" date="2017-11" db="EMBL/GenBank/DDBJ databases">
        <title>Otitis media/interna in a cat caused by the recently described species Corynebacterium provencense.</title>
        <authorList>
            <person name="Kittl S."/>
            <person name="Brodard I."/>
            <person name="Rychener L."/>
            <person name="Jores J."/>
            <person name="Roosje P."/>
            <person name="Gobeli Brawand S."/>
        </authorList>
    </citation>
    <scope>NUCLEOTIDE SEQUENCE [LARGE SCALE GENOMIC DNA]</scope>
    <source>
        <strain evidence="3">17KM38</strain>
    </source>
</reference>
<keyword evidence="1" id="KW-1133">Transmembrane helix</keyword>
<keyword evidence="1" id="KW-0472">Membrane</keyword>
<dbReference type="EMBL" id="CP024988">
    <property type="protein sequence ID" value="AWT26797.1"/>
    <property type="molecule type" value="Genomic_DNA"/>
</dbReference>
<keyword evidence="1" id="KW-0812">Transmembrane</keyword>
<protein>
    <recommendedName>
        <fullName evidence="4">Aromatic ring-opening dioxygenase LigA</fullName>
    </recommendedName>
</protein>
<dbReference type="Proteomes" id="UP000247696">
    <property type="component" value="Chromosome"/>
</dbReference>
<gene>
    <name evidence="2" type="ORF">Csp1_20300</name>
</gene>
<name>A0A2Z3YXI8_9CORY</name>
<dbReference type="KEGG" id="cpre:Csp1_20300"/>
<evidence type="ECO:0000313" key="3">
    <source>
        <dbReference type="Proteomes" id="UP000247696"/>
    </source>
</evidence>
<dbReference type="STRING" id="1737425.GCA_900049755_02042"/>
<dbReference type="AlphaFoldDB" id="A0A2Z3YXI8"/>
<feature type="transmembrane region" description="Helical" evidence="1">
    <location>
        <begin position="12"/>
        <end position="32"/>
    </location>
</feature>
<evidence type="ECO:0008006" key="4">
    <source>
        <dbReference type="Google" id="ProtNLM"/>
    </source>
</evidence>
<keyword evidence="3" id="KW-1185">Reference proteome</keyword>